<organism evidence="10 11">
    <name type="scientific">Priestia taiwanensis</name>
    <dbReference type="NCBI Taxonomy" id="1347902"/>
    <lineage>
        <taxon>Bacteria</taxon>
        <taxon>Bacillati</taxon>
        <taxon>Bacillota</taxon>
        <taxon>Bacilli</taxon>
        <taxon>Bacillales</taxon>
        <taxon>Bacillaceae</taxon>
        <taxon>Priestia</taxon>
    </lineage>
</organism>
<dbReference type="EMBL" id="BMFK01000001">
    <property type="protein sequence ID" value="GGE61254.1"/>
    <property type="molecule type" value="Genomic_DNA"/>
</dbReference>
<reference evidence="10" key="1">
    <citation type="journal article" date="2014" name="Int. J. Syst. Evol. Microbiol.">
        <title>Complete genome sequence of Corynebacterium casei LMG S-19264T (=DSM 44701T), isolated from a smear-ripened cheese.</title>
        <authorList>
            <consortium name="US DOE Joint Genome Institute (JGI-PGF)"/>
            <person name="Walter F."/>
            <person name="Albersmeier A."/>
            <person name="Kalinowski J."/>
            <person name="Ruckert C."/>
        </authorList>
    </citation>
    <scope>NUCLEOTIDE SEQUENCE</scope>
    <source>
        <strain evidence="10">CGMCC 1.12698</strain>
    </source>
</reference>
<dbReference type="InterPro" id="IPR004472">
    <property type="entry name" value="DTB_synth_BioD"/>
</dbReference>
<comment type="function">
    <text evidence="9">Catalyzes a mechanistically unusual reaction, the ATP-dependent insertion of CO2 between the N7 and N8 nitrogen atoms of 7,8-diaminopelargonic acid (DAPA, also called 7,8-diammoniononanoate) to form a ureido ring.</text>
</comment>
<comment type="catalytic activity">
    <reaction evidence="9">
        <text>(7R,8S)-7,8-diammoniononanoate + CO2 + ATP = (4R,5S)-dethiobiotin + ADP + phosphate + 3 H(+)</text>
        <dbReference type="Rhea" id="RHEA:15805"/>
        <dbReference type="ChEBI" id="CHEBI:15378"/>
        <dbReference type="ChEBI" id="CHEBI:16526"/>
        <dbReference type="ChEBI" id="CHEBI:30616"/>
        <dbReference type="ChEBI" id="CHEBI:43474"/>
        <dbReference type="ChEBI" id="CHEBI:149469"/>
        <dbReference type="ChEBI" id="CHEBI:149473"/>
        <dbReference type="ChEBI" id="CHEBI:456216"/>
        <dbReference type="EC" id="6.3.3.3"/>
    </reaction>
</comment>
<dbReference type="GO" id="GO:0042803">
    <property type="term" value="F:protein homodimerization activity"/>
    <property type="evidence" value="ECO:0007669"/>
    <property type="project" value="UniProtKB-ARBA"/>
</dbReference>
<evidence type="ECO:0000256" key="4">
    <source>
        <dbReference type="ARBA" id="ARBA00022741"/>
    </source>
</evidence>
<keyword evidence="3 9" id="KW-0479">Metal-binding</keyword>
<feature type="binding site" evidence="9">
    <location>
        <begin position="116"/>
        <end position="119"/>
    </location>
    <ligand>
        <name>ATP</name>
        <dbReference type="ChEBI" id="CHEBI:30616"/>
    </ligand>
</feature>
<name>A0A917EMV9_9BACI</name>
<dbReference type="AlphaFoldDB" id="A0A917EMV9"/>
<evidence type="ECO:0000256" key="7">
    <source>
        <dbReference type="ARBA" id="ARBA00022842"/>
    </source>
</evidence>
<dbReference type="CDD" id="cd03109">
    <property type="entry name" value="DTBS"/>
    <property type="match status" value="1"/>
</dbReference>
<feature type="binding site" evidence="9">
    <location>
        <position position="42"/>
    </location>
    <ligand>
        <name>substrate</name>
    </ligand>
</feature>
<dbReference type="GO" id="GO:0005829">
    <property type="term" value="C:cytosol"/>
    <property type="evidence" value="ECO:0007669"/>
    <property type="project" value="TreeGrafter"/>
</dbReference>
<reference evidence="10" key="2">
    <citation type="submission" date="2020-09" db="EMBL/GenBank/DDBJ databases">
        <authorList>
            <person name="Sun Q."/>
            <person name="Zhou Y."/>
        </authorList>
    </citation>
    <scope>NUCLEOTIDE SEQUENCE</scope>
    <source>
        <strain evidence="10">CGMCC 1.12698</strain>
    </source>
</reference>
<dbReference type="PANTHER" id="PTHR43210:SF2">
    <property type="entry name" value="ATP-DEPENDENT DETHIOBIOTIN SYNTHETASE BIOD 2"/>
    <property type="match status" value="1"/>
</dbReference>
<evidence type="ECO:0000256" key="8">
    <source>
        <dbReference type="ARBA" id="ARBA00047386"/>
    </source>
</evidence>
<dbReference type="GO" id="GO:0009102">
    <property type="term" value="P:biotin biosynthetic process"/>
    <property type="evidence" value="ECO:0007669"/>
    <property type="project" value="UniProtKB-UniRule"/>
</dbReference>
<evidence type="ECO:0000256" key="1">
    <source>
        <dbReference type="ARBA" id="ARBA00022490"/>
    </source>
</evidence>
<comment type="pathway">
    <text evidence="9">Cofactor biosynthesis; biotin biosynthesis; biotin from 7,8-diaminononanoate: step 1/2.</text>
</comment>
<dbReference type="EC" id="6.3.3.3" evidence="9"/>
<evidence type="ECO:0000256" key="3">
    <source>
        <dbReference type="ARBA" id="ARBA00022723"/>
    </source>
</evidence>
<dbReference type="InterPro" id="IPR027417">
    <property type="entry name" value="P-loop_NTPase"/>
</dbReference>
<comment type="caution">
    <text evidence="9">Lacks conserved residue(s) required for the propagation of feature annotation.</text>
</comment>
<comment type="subunit">
    <text evidence="9">Homodimer.</text>
</comment>
<dbReference type="Proteomes" id="UP000605259">
    <property type="component" value="Unassembled WGS sequence"/>
</dbReference>
<dbReference type="GO" id="GO:0000287">
    <property type="term" value="F:magnesium ion binding"/>
    <property type="evidence" value="ECO:0007669"/>
    <property type="project" value="UniProtKB-UniRule"/>
</dbReference>
<dbReference type="NCBIfam" id="TIGR00347">
    <property type="entry name" value="bioD"/>
    <property type="match status" value="1"/>
</dbReference>
<dbReference type="Pfam" id="PF13500">
    <property type="entry name" value="AAA_26"/>
    <property type="match status" value="1"/>
</dbReference>
<feature type="binding site" evidence="9">
    <location>
        <begin position="13"/>
        <end position="18"/>
    </location>
    <ligand>
        <name>ATP</name>
        <dbReference type="ChEBI" id="CHEBI:30616"/>
    </ligand>
</feature>
<keyword evidence="1 9" id="KW-0963">Cytoplasm</keyword>
<dbReference type="HAMAP" id="MF_00336">
    <property type="entry name" value="BioD"/>
    <property type="match status" value="1"/>
</dbReference>
<feature type="active site" evidence="9">
    <location>
        <position position="38"/>
    </location>
</feature>
<protein>
    <recommendedName>
        <fullName evidence="9">ATP-dependent dethiobiotin synthetase BioD</fullName>
        <ecNumber evidence="9">6.3.3.3</ecNumber>
    </recommendedName>
    <alternativeName>
        <fullName evidence="9">DTB synthetase</fullName>
        <shortName evidence="9">DTBS</shortName>
    </alternativeName>
    <alternativeName>
        <fullName evidence="9">Dethiobiotin synthase</fullName>
    </alternativeName>
</protein>
<evidence type="ECO:0000256" key="6">
    <source>
        <dbReference type="ARBA" id="ARBA00022840"/>
    </source>
</evidence>
<keyword evidence="6 9" id="KW-0067">ATP-binding</keyword>
<evidence type="ECO:0000313" key="10">
    <source>
        <dbReference type="EMBL" id="GGE61254.1"/>
    </source>
</evidence>
<keyword evidence="11" id="KW-1185">Reference proteome</keyword>
<comment type="subcellular location">
    <subcellularLocation>
        <location evidence="9">Cytoplasm</location>
    </subcellularLocation>
</comment>
<dbReference type="RefSeq" id="WP_188387269.1">
    <property type="nucleotide sequence ID" value="NZ_BMFK01000001.1"/>
</dbReference>
<feature type="binding site" evidence="9">
    <location>
        <position position="17"/>
    </location>
    <ligand>
        <name>Mg(2+)</name>
        <dbReference type="ChEBI" id="CHEBI:18420"/>
    </ligand>
</feature>
<evidence type="ECO:0000313" key="11">
    <source>
        <dbReference type="Proteomes" id="UP000605259"/>
    </source>
</evidence>
<keyword evidence="2 9" id="KW-0436">Ligase</keyword>
<keyword evidence="7 9" id="KW-0460">Magnesium</keyword>
<sequence length="232" mass="26387">MGQNFWVVGTDTNIGKTIITTYLMRYFQLQGKSVIPYKPVQTGIVVEDLQSYYEDTTFYQMFSESSLIETHLNSYSFKEAASPHYAAKLEGAGVEEEIILNHIQQLKMMYDSVICEGAGGLYVPLNEQPHYYFIDLIKQTQLPVILVASSKLGTINHTLLSIEALKNRDIPIAGIVFNMFEDTELEINNIETIKQRTNIPVIVMPKLHKLSDLKDVQIEGIDFLERMLAIQC</sequence>
<comment type="caution">
    <text evidence="10">The sequence shown here is derived from an EMBL/GenBank/DDBJ whole genome shotgun (WGS) entry which is preliminary data.</text>
</comment>
<dbReference type="SUPFAM" id="SSF52540">
    <property type="entry name" value="P-loop containing nucleoside triphosphate hydrolases"/>
    <property type="match status" value="1"/>
</dbReference>
<keyword evidence="5 9" id="KW-0093">Biotin biosynthesis</keyword>
<evidence type="ECO:0000256" key="5">
    <source>
        <dbReference type="ARBA" id="ARBA00022756"/>
    </source>
</evidence>
<dbReference type="GO" id="GO:0005524">
    <property type="term" value="F:ATP binding"/>
    <property type="evidence" value="ECO:0007669"/>
    <property type="project" value="UniProtKB-UniRule"/>
</dbReference>
<comment type="catalytic activity">
    <reaction evidence="8">
        <text>(7R,8S)-8-amino-7-(carboxyamino)nonanoate + ATP = (4R,5S)-dethiobiotin + ADP + phosphate + H(+)</text>
        <dbReference type="Rhea" id="RHEA:63684"/>
        <dbReference type="ChEBI" id="CHEBI:15378"/>
        <dbReference type="ChEBI" id="CHEBI:30616"/>
        <dbReference type="ChEBI" id="CHEBI:43474"/>
        <dbReference type="ChEBI" id="CHEBI:149470"/>
        <dbReference type="ChEBI" id="CHEBI:149473"/>
        <dbReference type="ChEBI" id="CHEBI:456216"/>
    </reaction>
</comment>
<gene>
    <name evidence="9 10" type="primary">bioD</name>
    <name evidence="10" type="ORF">GCM10007140_09470</name>
</gene>
<dbReference type="FunFam" id="3.40.50.300:FF:000292">
    <property type="entry name" value="ATP-dependent dethiobiotin synthetase BioD"/>
    <property type="match status" value="1"/>
</dbReference>
<feature type="binding site" evidence="9">
    <location>
        <begin position="178"/>
        <end position="179"/>
    </location>
    <ligand>
        <name>ATP</name>
        <dbReference type="ChEBI" id="CHEBI:30616"/>
    </ligand>
</feature>
<proteinExistence type="inferred from homology"/>
<dbReference type="PANTHER" id="PTHR43210">
    <property type="entry name" value="DETHIOBIOTIN SYNTHETASE"/>
    <property type="match status" value="1"/>
</dbReference>
<accession>A0A917EMV9</accession>
<dbReference type="PIRSF" id="PIRSF006755">
    <property type="entry name" value="DTB_synth"/>
    <property type="match status" value="1"/>
</dbReference>
<evidence type="ECO:0000256" key="9">
    <source>
        <dbReference type="HAMAP-Rule" id="MF_00336"/>
    </source>
</evidence>
<dbReference type="GO" id="GO:0004141">
    <property type="term" value="F:dethiobiotin synthase activity"/>
    <property type="evidence" value="ECO:0007669"/>
    <property type="project" value="UniProtKB-UniRule"/>
</dbReference>
<dbReference type="Gene3D" id="3.40.50.300">
    <property type="entry name" value="P-loop containing nucleotide triphosphate hydrolases"/>
    <property type="match status" value="1"/>
</dbReference>
<evidence type="ECO:0000256" key="2">
    <source>
        <dbReference type="ARBA" id="ARBA00022598"/>
    </source>
</evidence>
<keyword evidence="4 9" id="KW-0547">Nucleotide-binding</keyword>
<comment type="similarity">
    <text evidence="9">Belongs to the dethiobiotin synthetase family.</text>
</comment>
<feature type="binding site" evidence="9">
    <location>
        <position position="55"/>
    </location>
    <ligand>
        <name>ATP</name>
        <dbReference type="ChEBI" id="CHEBI:30616"/>
    </ligand>
</feature>
<feature type="binding site" evidence="9">
    <location>
        <position position="55"/>
    </location>
    <ligand>
        <name>Mg(2+)</name>
        <dbReference type="ChEBI" id="CHEBI:18420"/>
    </ligand>
</feature>
<feature type="binding site" evidence="9">
    <location>
        <position position="116"/>
    </location>
    <ligand>
        <name>Mg(2+)</name>
        <dbReference type="ChEBI" id="CHEBI:18420"/>
    </ligand>
</feature>
<comment type="cofactor">
    <cofactor evidence="9">
        <name>Mg(2+)</name>
        <dbReference type="ChEBI" id="CHEBI:18420"/>
    </cofactor>
</comment>